<gene>
    <name evidence="1" type="ORF">MLD38_025524</name>
</gene>
<reference evidence="2" key="1">
    <citation type="journal article" date="2023" name="Front. Plant Sci.">
        <title>Chromosomal-level genome assembly of Melastoma candidum provides insights into trichome evolution.</title>
        <authorList>
            <person name="Zhong Y."/>
            <person name="Wu W."/>
            <person name="Sun C."/>
            <person name="Zou P."/>
            <person name="Liu Y."/>
            <person name="Dai S."/>
            <person name="Zhou R."/>
        </authorList>
    </citation>
    <scope>NUCLEOTIDE SEQUENCE [LARGE SCALE GENOMIC DNA]</scope>
</reference>
<proteinExistence type="predicted"/>
<dbReference type="EMBL" id="CM042886">
    <property type="protein sequence ID" value="KAI4340714.1"/>
    <property type="molecule type" value="Genomic_DNA"/>
</dbReference>
<name>A0ACB9NYS1_9MYRT</name>
<accession>A0ACB9NYS1</accession>
<evidence type="ECO:0000313" key="1">
    <source>
        <dbReference type="EMBL" id="KAI4340714.1"/>
    </source>
</evidence>
<sequence length="682" mass="72324">MDPPAPPQPHPQSSSAASPRSPVKLPSFPSKIRLMCSYGGHIMPRPHDKSLCYVGGDTRIVVIDRRNPSFSSLLSHLSKTLHQPLPFSLKYQLPNEDLDSLVSLSSDDDLENLIDEYDRLNGGPLNSSSKPSRIRLFLFSHKIEGSRSVGLPVKASEDWFLNALNNPGAAVGISRGFSDPARVDCLLGLNEEAEDEEEEDGEDGFVDVRAGDAGDIGPGTGRNVPNLGIGDGAGGDKGEKNLRSLSQQDVHSVPDSPMLETTSSFGSTSSSPSVANSGVRVEETSGVEQKLLRIEEQFGQMMQFSAAAPHNVGGAVATMGLGFMGLAELGGRVVSDDERSDRGGVDGVRKGPVPSPVLFHQRNVAAAPMQQNSGGSGGGAGRANGIELASPDSVSSDNSFTNSAPRQKPAMYYDQIVQMQSGIGQVPTKPIDPNLIVSDTATRMQPLQNITESGYILQPQHAQQAPLPQQFVPATSQYIPQHLGNSVPVAGYYTVYPSQHHQLHHTHQLDQQFPVFYVPISQMQAYNIAAKQLPGASESATAIASPHLQVTAQNPALLQQSAVYAPSTCAPVNTKAEVAGGGVYLTGAASNTGLVQVPSGQLQSPYVGFSHLHHQPQSITPASGAPPTFGYEFQSAAPAKVYFTQPSVPVASQYQTVHPGTGNSVMLPKALDQPPNDVSKQH</sequence>
<keyword evidence="2" id="KW-1185">Reference proteome</keyword>
<protein>
    <submittedName>
        <fullName evidence="1">Uncharacterized protein</fullName>
    </submittedName>
</protein>
<organism evidence="1 2">
    <name type="scientific">Melastoma candidum</name>
    <dbReference type="NCBI Taxonomy" id="119954"/>
    <lineage>
        <taxon>Eukaryota</taxon>
        <taxon>Viridiplantae</taxon>
        <taxon>Streptophyta</taxon>
        <taxon>Embryophyta</taxon>
        <taxon>Tracheophyta</taxon>
        <taxon>Spermatophyta</taxon>
        <taxon>Magnoliopsida</taxon>
        <taxon>eudicotyledons</taxon>
        <taxon>Gunneridae</taxon>
        <taxon>Pentapetalae</taxon>
        <taxon>rosids</taxon>
        <taxon>malvids</taxon>
        <taxon>Myrtales</taxon>
        <taxon>Melastomataceae</taxon>
        <taxon>Melastomatoideae</taxon>
        <taxon>Melastomateae</taxon>
        <taxon>Melastoma</taxon>
    </lineage>
</organism>
<comment type="caution">
    <text evidence="1">The sequence shown here is derived from an EMBL/GenBank/DDBJ whole genome shotgun (WGS) entry which is preliminary data.</text>
</comment>
<dbReference type="Proteomes" id="UP001057402">
    <property type="component" value="Chromosome 7"/>
</dbReference>
<evidence type="ECO:0000313" key="2">
    <source>
        <dbReference type="Proteomes" id="UP001057402"/>
    </source>
</evidence>